<sequence length="158" mass="17116">MKAWIGFLALGIGVALFVAGAVMLGIGISKDKSSNGCPRFTESPSTIAPTAIPFETEEITTLIRGKVDVDRIRENLRNFTVEPHQAGTTANIKVADSIMARWQSAGLQNVHTVAYDVLLSYPDFANPNFMSIMDKDEKAVYTSEGVSPPIIPSEQNSK</sequence>
<gene>
    <name evidence="2" type="ORF">GCK32_020319</name>
</gene>
<organism evidence="2 3">
    <name type="scientific">Trichostrongylus colubriformis</name>
    <name type="common">Black scour worm</name>
    <dbReference type="NCBI Taxonomy" id="6319"/>
    <lineage>
        <taxon>Eukaryota</taxon>
        <taxon>Metazoa</taxon>
        <taxon>Ecdysozoa</taxon>
        <taxon>Nematoda</taxon>
        <taxon>Chromadorea</taxon>
        <taxon>Rhabditida</taxon>
        <taxon>Rhabditina</taxon>
        <taxon>Rhabditomorpha</taxon>
        <taxon>Strongyloidea</taxon>
        <taxon>Trichostrongylidae</taxon>
        <taxon>Trichostrongylus</taxon>
    </lineage>
</organism>
<evidence type="ECO:0000313" key="2">
    <source>
        <dbReference type="EMBL" id="KAK5972420.1"/>
    </source>
</evidence>
<dbReference type="Gene3D" id="3.40.630.10">
    <property type="entry name" value="Zn peptidases"/>
    <property type="match status" value="1"/>
</dbReference>
<dbReference type="InterPro" id="IPR039373">
    <property type="entry name" value="Peptidase_M28B"/>
</dbReference>
<protein>
    <submittedName>
        <fullName evidence="2">Uncharacterized protein</fullName>
    </submittedName>
</protein>
<evidence type="ECO:0000256" key="1">
    <source>
        <dbReference type="SAM" id="Phobius"/>
    </source>
</evidence>
<comment type="caution">
    <text evidence="2">The sequence shown here is derived from an EMBL/GenBank/DDBJ whole genome shotgun (WGS) entry which is preliminary data.</text>
</comment>
<evidence type="ECO:0000313" key="3">
    <source>
        <dbReference type="Proteomes" id="UP001331761"/>
    </source>
</evidence>
<dbReference type="SUPFAM" id="SSF53187">
    <property type="entry name" value="Zn-dependent exopeptidases"/>
    <property type="match status" value="1"/>
</dbReference>
<dbReference type="PANTHER" id="PTHR10404:SF77">
    <property type="entry name" value="GLUTAMATE CARBOXYPEPTIDASE 2 HOMOLOG"/>
    <property type="match status" value="1"/>
</dbReference>
<keyword evidence="3" id="KW-1185">Reference proteome</keyword>
<feature type="non-terminal residue" evidence="2">
    <location>
        <position position="158"/>
    </location>
</feature>
<dbReference type="AlphaFoldDB" id="A0AAN8F2X3"/>
<keyword evidence="1" id="KW-0812">Transmembrane</keyword>
<dbReference type="PANTHER" id="PTHR10404">
    <property type="entry name" value="N-ACETYLATED-ALPHA-LINKED ACIDIC DIPEPTIDASE"/>
    <property type="match status" value="1"/>
</dbReference>
<dbReference type="EMBL" id="WIXE01016690">
    <property type="protein sequence ID" value="KAK5972420.1"/>
    <property type="molecule type" value="Genomic_DNA"/>
</dbReference>
<accession>A0AAN8F2X3</accession>
<proteinExistence type="predicted"/>
<name>A0AAN8F2X3_TRICO</name>
<feature type="transmembrane region" description="Helical" evidence="1">
    <location>
        <begin position="7"/>
        <end position="28"/>
    </location>
</feature>
<keyword evidence="1" id="KW-1133">Transmembrane helix</keyword>
<keyword evidence="1" id="KW-0472">Membrane</keyword>
<dbReference type="GO" id="GO:0004180">
    <property type="term" value="F:carboxypeptidase activity"/>
    <property type="evidence" value="ECO:0007669"/>
    <property type="project" value="TreeGrafter"/>
</dbReference>
<reference evidence="2 3" key="1">
    <citation type="submission" date="2019-10" db="EMBL/GenBank/DDBJ databases">
        <title>Assembly and Annotation for the nematode Trichostrongylus colubriformis.</title>
        <authorList>
            <person name="Martin J."/>
        </authorList>
    </citation>
    <scope>NUCLEOTIDE SEQUENCE [LARGE SCALE GENOMIC DNA]</scope>
    <source>
        <strain evidence="2">G859</strain>
        <tissue evidence="2">Whole worm</tissue>
    </source>
</reference>
<dbReference type="Proteomes" id="UP001331761">
    <property type="component" value="Unassembled WGS sequence"/>
</dbReference>